<reference evidence="2 3" key="1">
    <citation type="submission" date="2022-04" db="EMBL/GenBank/DDBJ databases">
        <title>Genome sequence of soybean root-associated Caulobacter segnis RL271.</title>
        <authorList>
            <person name="Longley R."/>
            <person name="Bonito G."/>
            <person name="Trigodet F."/>
            <person name="Crosson S."/>
            <person name="Fiebig A."/>
        </authorList>
    </citation>
    <scope>NUCLEOTIDE SEQUENCE [LARGE SCALE GENOMIC DNA]</scope>
    <source>
        <strain evidence="2 3">RL271</strain>
    </source>
</reference>
<dbReference type="EMBL" id="CP096040">
    <property type="protein sequence ID" value="USQ96274.1"/>
    <property type="molecule type" value="Genomic_DNA"/>
</dbReference>
<gene>
    <name evidence="2" type="ORF">MZV50_01370</name>
</gene>
<sequence>MRRHRLLSIALAAALVGGPLAVPAPAFASSHGKEEQKAPPTYFQLDPINAVVLRRDGRRGVMSVETGIEAKDPVLMARAQASTPRLRAAFAQVLMVYAAGLRGGIAPDMDYVGRELQKACDQVLGKPGARVLMGSAMLS</sequence>
<feature type="signal peptide" evidence="1">
    <location>
        <begin position="1"/>
        <end position="28"/>
    </location>
</feature>
<keyword evidence="3" id="KW-1185">Reference proteome</keyword>
<evidence type="ECO:0008006" key="4">
    <source>
        <dbReference type="Google" id="ProtNLM"/>
    </source>
</evidence>
<dbReference type="Proteomes" id="UP001057520">
    <property type="component" value="Chromosome"/>
</dbReference>
<evidence type="ECO:0000313" key="2">
    <source>
        <dbReference type="EMBL" id="USQ96274.1"/>
    </source>
</evidence>
<organism evidence="2 3">
    <name type="scientific">Caulobacter segnis</name>
    <dbReference type="NCBI Taxonomy" id="88688"/>
    <lineage>
        <taxon>Bacteria</taxon>
        <taxon>Pseudomonadati</taxon>
        <taxon>Pseudomonadota</taxon>
        <taxon>Alphaproteobacteria</taxon>
        <taxon>Caulobacterales</taxon>
        <taxon>Caulobacteraceae</taxon>
        <taxon>Caulobacter</taxon>
    </lineage>
</organism>
<keyword evidence="1" id="KW-0732">Signal</keyword>
<protein>
    <recommendedName>
        <fullName evidence="4">Tat pathway signal protein</fullName>
    </recommendedName>
</protein>
<evidence type="ECO:0000313" key="3">
    <source>
        <dbReference type="Proteomes" id="UP001057520"/>
    </source>
</evidence>
<feature type="chain" id="PRO_5045739673" description="Tat pathway signal protein" evidence="1">
    <location>
        <begin position="29"/>
        <end position="139"/>
    </location>
</feature>
<evidence type="ECO:0000256" key="1">
    <source>
        <dbReference type="SAM" id="SignalP"/>
    </source>
</evidence>
<accession>A0ABY4ZUH1</accession>
<name>A0ABY4ZUH1_9CAUL</name>
<proteinExistence type="predicted"/>